<dbReference type="Proteomes" id="UP001497382">
    <property type="component" value="Unassembled WGS sequence"/>
</dbReference>
<protein>
    <submittedName>
        <fullName evidence="2">Uncharacterized protein</fullName>
    </submittedName>
</protein>
<dbReference type="AlphaFoldDB" id="A0AAV2AKM6"/>
<accession>A0AAV2AKM6</accession>
<evidence type="ECO:0000256" key="1">
    <source>
        <dbReference type="SAM" id="MobiDB-lite"/>
    </source>
</evidence>
<reference evidence="2 3" key="1">
    <citation type="submission" date="2024-04" db="EMBL/GenBank/DDBJ databases">
        <authorList>
            <person name="Rising A."/>
            <person name="Reimegard J."/>
            <person name="Sonavane S."/>
            <person name="Akerstrom W."/>
            <person name="Nylinder S."/>
            <person name="Hedman E."/>
            <person name="Kallberg Y."/>
        </authorList>
    </citation>
    <scope>NUCLEOTIDE SEQUENCE [LARGE SCALE GENOMIC DNA]</scope>
</reference>
<evidence type="ECO:0000313" key="3">
    <source>
        <dbReference type="Proteomes" id="UP001497382"/>
    </source>
</evidence>
<feature type="region of interest" description="Disordered" evidence="1">
    <location>
        <begin position="36"/>
        <end position="70"/>
    </location>
</feature>
<evidence type="ECO:0000313" key="2">
    <source>
        <dbReference type="EMBL" id="CAL1284211.1"/>
    </source>
</evidence>
<feature type="compositionally biased region" description="Basic and acidic residues" evidence="1">
    <location>
        <begin position="36"/>
        <end position="45"/>
    </location>
</feature>
<comment type="caution">
    <text evidence="2">The sequence shown here is derived from an EMBL/GenBank/DDBJ whole genome shotgun (WGS) entry which is preliminary data.</text>
</comment>
<gene>
    <name evidence="2" type="ORF">LARSCL_LOCUS13029</name>
</gene>
<proteinExistence type="predicted"/>
<organism evidence="2 3">
    <name type="scientific">Larinioides sclopetarius</name>
    <dbReference type="NCBI Taxonomy" id="280406"/>
    <lineage>
        <taxon>Eukaryota</taxon>
        <taxon>Metazoa</taxon>
        <taxon>Ecdysozoa</taxon>
        <taxon>Arthropoda</taxon>
        <taxon>Chelicerata</taxon>
        <taxon>Arachnida</taxon>
        <taxon>Araneae</taxon>
        <taxon>Araneomorphae</taxon>
        <taxon>Entelegynae</taxon>
        <taxon>Araneoidea</taxon>
        <taxon>Araneidae</taxon>
        <taxon>Larinioides</taxon>
    </lineage>
</organism>
<feature type="compositionally biased region" description="Pro residues" evidence="1">
    <location>
        <begin position="46"/>
        <end position="59"/>
    </location>
</feature>
<keyword evidence="3" id="KW-1185">Reference proteome</keyword>
<dbReference type="EMBL" id="CAXIEN010000177">
    <property type="protein sequence ID" value="CAL1284211.1"/>
    <property type="molecule type" value="Genomic_DNA"/>
</dbReference>
<name>A0AAV2AKM6_9ARAC</name>
<sequence length="70" mass="7888">MCDYGQQILGMFGLWQWSNGMLACSRSEENDIDQLEHLHGEENPDRYPPQPCPPVPRCPPGGTTSAPFRQ</sequence>